<dbReference type="Proteomes" id="UP001500893">
    <property type="component" value="Unassembled WGS sequence"/>
</dbReference>
<evidence type="ECO:0000256" key="1">
    <source>
        <dbReference type="SAM" id="MobiDB-lite"/>
    </source>
</evidence>
<sequence>MLWKAAVPLPRSGPDTHDANGHRHIAYGSPTDPPDRPARLTDSPAGRAGRGCRTVSPGGRPGFRSGSVRVRGRAQPTESSSGAMA</sequence>
<keyword evidence="3" id="KW-1185">Reference proteome</keyword>
<dbReference type="EMBL" id="BAAAVM010000101">
    <property type="protein sequence ID" value="GAA2771055.1"/>
    <property type="molecule type" value="Genomic_DNA"/>
</dbReference>
<protein>
    <submittedName>
        <fullName evidence="2">Uncharacterized protein</fullName>
    </submittedName>
</protein>
<comment type="caution">
    <text evidence="2">The sequence shown here is derived from an EMBL/GenBank/DDBJ whole genome shotgun (WGS) entry which is preliminary data.</text>
</comment>
<evidence type="ECO:0000313" key="3">
    <source>
        <dbReference type="Proteomes" id="UP001500893"/>
    </source>
</evidence>
<reference evidence="2 3" key="1">
    <citation type="journal article" date="2019" name="Int. J. Syst. Evol. Microbiol.">
        <title>The Global Catalogue of Microorganisms (GCM) 10K type strain sequencing project: providing services to taxonomists for standard genome sequencing and annotation.</title>
        <authorList>
            <consortium name="The Broad Institute Genomics Platform"/>
            <consortium name="The Broad Institute Genome Sequencing Center for Infectious Disease"/>
            <person name="Wu L."/>
            <person name="Ma J."/>
        </authorList>
    </citation>
    <scope>NUCLEOTIDE SEQUENCE [LARGE SCALE GENOMIC DNA]</scope>
    <source>
        <strain evidence="2 3">JCM 11574</strain>
    </source>
</reference>
<feature type="region of interest" description="Disordered" evidence="1">
    <location>
        <begin position="1"/>
        <end position="85"/>
    </location>
</feature>
<gene>
    <name evidence="2" type="ORF">GCM10010521_55780</name>
</gene>
<feature type="compositionally biased region" description="Polar residues" evidence="1">
    <location>
        <begin position="76"/>
        <end position="85"/>
    </location>
</feature>
<proteinExistence type="predicted"/>
<feature type="compositionally biased region" description="Low complexity" evidence="1">
    <location>
        <begin position="55"/>
        <end position="69"/>
    </location>
</feature>
<evidence type="ECO:0000313" key="2">
    <source>
        <dbReference type="EMBL" id="GAA2771055.1"/>
    </source>
</evidence>
<name>A0ABN3V2D2_9ACTN</name>
<accession>A0ABN3V2D2</accession>
<organism evidence="2 3">
    <name type="scientific">Streptomyces rameus</name>
    <dbReference type="NCBI Taxonomy" id="68261"/>
    <lineage>
        <taxon>Bacteria</taxon>
        <taxon>Bacillati</taxon>
        <taxon>Actinomycetota</taxon>
        <taxon>Actinomycetes</taxon>
        <taxon>Kitasatosporales</taxon>
        <taxon>Streptomycetaceae</taxon>
        <taxon>Streptomyces</taxon>
    </lineage>
</organism>